<dbReference type="EMBL" id="MN740414">
    <property type="protein sequence ID" value="QHU05437.1"/>
    <property type="molecule type" value="Genomic_DNA"/>
</dbReference>
<organism evidence="1">
    <name type="scientific">viral metagenome</name>
    <dbReference type="NCBI Taxonomy" id="1070528"/>
    <lineage>
        <taxon>unclassified sequences</taxon>
        <taxon>metagenomes</taxon>
        <taxon>organismal metagenomes</taxon>
    </lineage>
</organism>
<name>A0A6C0JLT7_9ZZZZ</name>
<protein>
    <submittedName>
        <fullName evidence="1">Uncharacterized protein</fullName>
    </submittedName>
</protein>
<proteinExistence type="predicted"/>
<reference evidence="1" key="1">
    <citation type="journal article" date="2020" name="Nature">
        <title>Giant virus diversity and host interactions through global metagenomics.</title>
        <authorList>
            <person name="Schulz F."/>
            <person name="Roux S."/>
            <person name="Paez-Espino D."/>
            <person name="Jungbluth S."/>
            <person name="Walsh D.A."/>
            <person name="Denef V.J."/>
            <person name="McMahon K.D."/>
            <person name="Konstantinidis K.T."/>
            <person name="Eloe-Fadrosh E.A."/>
            <person name="Kyrpides N.C."/>
            <person name="Woyke T."/>
        </authorList>
    </citation>
    <scope>NUCLEOTIDE SEQUENCE</scope>
    <source>
        <strain evidence="1">GVMAG-M-3300027734-16</strain>
    </source>
</reference>
<sequence length="124" mass="14115">MTTIEMVSISRAQEAANKEGLIEVCKAAPQESKTYGAVIAKYVVYSRANPWKGDFYWAHPEEIRYLGKLVKEWMQGSGDGRETIRQFTHGGKTVTMRSDYHLCWVEMDAPETQREKVPADALMI</sequence>
<dbReference type="AlphaFoldDB" id="A0A6C0JLT7"/>
<accession>A0A6C0JLT7</accession>
<evidence type="ECO:0000313" key="1">
    <source>
        <dbReference type="EMBL" id="QHU05437.1"/>
    </source>
</evidence>